<keyword evidence="3 4" id="KW-0658">Purine biosynthesis</keyword>
<evidence type="ECO:0000313" key="7">
    <source>
        <dbReference type="Proteomes" id="UP000322165"/>
    </source>
</evidence>
<dbReference type="HAMAP" id="MF_01930">
    <property type="entry name" value="PurN"/>
    <property type="match status" value="1"/>
</dbReference>
<dbReference type="PANTHER" id="PTHR43369">
    <property type="entry name" value="PHOSPHORIBOSYLGLYCINAMIDE FORMYLTRANSFERASE"/>
    <property type="match status" value="1"/>
</dbReference>
<dbReference type="AlphaFoldDB" id="A0A5B2ZCK4"/>
<evidence type="ECO:0000313" key="6">
    <source>
        <dbReference type="EMBL" id="KAA2284862.1"/>
    </source>
</evidence>
<organism evidence="6 7">
    <name type="scientific">Arenimonas fontis</name>
    <dbReference type="NCBI Taxonomy" id="2608255"/>
    <lineage>
        <taxon>Bacteria</taxon>
        <taxon>Pseudomonadati</taxon>
        <taxon>Pseudomonadota</taxon>
        <taxon>Gammaproteobacteria</taxon>
        <taxon>Lysobacterales</taxon>
        <taxon>Lysobacteraceae</taxon>
        <taxon>Arenimonas</taxon>
    </lineage>
</organism>
<dbReference type="GO" id="GO:0006189">
    <property type="term" value="P:'de novo' IMP biosynthetic process"/>
    <property type="evidence" value="ECO:0007669"/>
    <property type="project" value="UniProtKB-UniRule"/>
</dbReference>
<comment type="caution">
    <text evidence="6">The sequence shown here is derived from an EMBL/GenBank/DDBJ whole genome shotgun (WGS) entry which is preliminary data.</text>
</comment>
<dbReference type="PANTHER" id="PTHR43369:SF2">
    <property type="entry name" value="PHOSPHORIBOSYLGLYCINAMIDE FORMYLTRANSFERASE"/>
    <property type="match status" value="1"/>
</dbReference>
<feature type="site" description="Raises pKa of active site His" evidence="4">
    <location>
        <position position="147"/>
    </location>
</feature>
<comment type="function">
    <text evidence="4">Catalyzes the transfer of a formyl group from 10-formyltetrahydrofolate to 5-phospho-ribosyl-glycinamide (GAR), producing 5-phospho-ribosyl-N-formylglycinamide (FGAR) and tetrahydrofolate.</text>
</comment>
<comment type="catalytic activity">
    <reaction evidence="4">
        <text>N(1)-(5-phospho-beta-D-ribosyl)glycinamide + (6R)-10-formyltetrahydrofolate = N(2)-formyl-N(1)-(5-phospho-beta-D-ribosyl)glycinamide + (6S)-5,6,7,8-tetrahydrofolate + H(+)</text>
        <dbReference type="Rhea" id="RHEA:15053"/>
        <dbReference type="ChEBI" id="CHEBI:15378"/>
        <dbReference type="ChEBI" id="CHEBI:57453"/>
        <dbReference type="ChEBI" id="CHEBI:143788"/>
        <dbReference type="ChEBI" id="CHEBI:147286"/>
        <dbReference type="ChEBI" id="CHEBI:195366"/>
        <dbReference type="EC" id="2.1.2.2"/>
    </reaction>
</comment>
<sequence>MRDFRIAVLASGRGSNLRALLDAIAGGRVHAGVVGVFSDRPGCRALDLARAAGLPAVAVSPRGFASRAAHDEALFSEVAAVQPDLIVCAGYLRIIGEDAVRRFMPRMINIHPSLLPHHPGLDTHARVLAAGDREHGASVHVVIPALDAGPVLAQVRIAVRPGDDPASLAARLLPREHALLSACVGLIAEGRLQPDTECPRLDGVPLRRPLRLGDDNHLHGD</sequence>
<dbReference type="GO" id="GO:0005829">
    <property type="term" value="C:cytosol"/>
    <property type="evidence" value="ECO:0007669"/>
    <property type="project" value="TreeGrafter"/>
</dbReference>
<evidence type="ECO:0000256" key="4">
    <source>
        <dbReference type="HAMAP-Rule" id="MF_01930"/>
    </source>
</evidence>
<dbReference type="NCBIfam" id="TIGR00639">
    <property type="entry name" value="PurN"/>
    <property type="match status" value="1"/>
</dbReference>
<dbReference type="CDD" id="cd08645">
    <property type="entry name" value="FMT_core_GART"/>
    <property type="match status" value="1"/>
</dbReference>
<comment type="pathway">
    <text evidence="1 4">Purine metabolism; IMP biosynthesis via de novo pathway; N(2)-formyl-N(1)-(5-phospho-D-ribosyl)glycinamide from N(1)-(5-phospho-D-ribosyl)glycinamide (10-formyl THF route): step 1/1.</text>
</comment>
<dbReference type="Proteomes" id="UP000322165">
    <property type="component" value="Unassembled WGS sequence"/>
</dbReference>
<evidence type="ECO:0000256" key="3">
    <source>
        <dbReference type="ARBA" id="ARBA00022755"/>
    </source>
</evidence>
<dbReference type="InterPro" id="IPR002376">
    <property type="entry name" value="Formyl_transf_N"/>
</dbReference>
<reference evidence="6 7" key="2">
    <citation type="submission" date="2019-09" db="EMBL/GenBank/DDBJ databases">
        <authorList>
            <person name="Mazur A."/>
        </authorList>
    </citation>
    <scope>NUCLEOTIDE SEQUENCE [LARGE SCALE GENOMIC DNA]</scope>
    <source>
        <strain evidence="6 7">3729k</strain>
    </source>
</reference>
<comment type="similarity">
    <text evidence="4">Belongs to the GART family.</text>
</comment>
<keyword evidence="2 4" id="KW-0808">Transferase</keyword>
<keyword evidence="7" id="KW-1185">Reference proteome</keyword>
<evidence type="ECO:0000256" key="2">
    <source>
        <dbReference type="ARBA" id="ARBA00022679"/>
    </source>
</evidence>
<dbReference type="GO" id="GO:0004644">
    <property type="term" value="F:phosphoribosylglycinamide formyltransferase activity"/>
    <property type="evidence" value="ECO:0007669"/>
    <property type="project" value="UniProtKB-UniRule"/>
</dbReference>
<dbReference type="Gene3D" id="3.40.50.170">
    <property type="entry name" value="Formyl transferase, N-terminal domain"/>
    <property type="match status" value="1"/>
</dbReference>
<name>A0A5B2ZCK4_9GAMM</name>
<feature type="active site" description="Proton donor" evidence="4">
    <location>
        <position position="111"/>
    </location>
</feature>
<dbReference type="UniPathway" id="UPA00074">
    <property type="reaction ID" value="UER00126"/>
</dbReference>
<gene>
    <name evidence="4" type="primary">purN</name>
    <name evidence="6" type="ORF">F0415_06295</name>
</gene>
<reference evidence="6 7" key="1">
    <citation type="submission" date="2019-09" db="EMBL/GenBank/DDBJ databases">
        <title>Arenimonas chukotkensis sp. nov., a bacterium isolated from Chukotka hot spring, Arctic region, Russia.</title>
        <authorList>
            <person name="Zayulina K.S."/>
            <person name="Prokofeva M.I."/>
            <person name="Elcheninov A.G."/>
            <person name="Novikov A."/>
            <person name="Kochetkova T.V."/>
            <person name="Kublanov I.V."/>
        </authorList>
    </citation>
    <scope>NUCLEOTIDE SEQUENCE [LARGE SCALE GENOMIC DNA]</scope>
    <source>
        <strain evidence="6 7">3729k</strain>
    </source>
</reference>
<feature type="domain" description="Formyl transferase N-terminal" evidence="5">
    <location>
        <begin position="5"/>
        <end position="182"/>
    </location>
</feature>
<proteinExistence type="inferred from homology"/>
<dbReference type="EC" id="2.1.2.2" evidence="4"/>
<feature type="binding site" evidence="4">
    <location>
        <position position="67"/>
    </location>
    <ligand>
        <name>(6R)-10-formyltetrahydrofolate</name>
        <dbReference type="ChEBI" id="CHEBI:195366"/>
    </ligand>
</feature>
<feature type="binding site" evidence="4">
    <location>
        <begin position="92"/>
        <end position="95"/>
    </location>
    <ligand>
        <name>(6R)-10-formyltetrahydrofolate</name>
        <dbReference type="ChEBI" id="CHEBI:195366"/>
    </ligand>
</feature>
<dbReference type="SUPFAM" id="SSF53328">
    <property type="entry name" value="Formyltransferase"/>
    <property type="match status" value="1"/>
</dbReference>
<protein>
    <recommendedName>
        <fullName evidence="4">Phosphoribosylglycinamide formyltransferase</fullName>
        <ecNumber evidence="4">2.1.2.2</ecNumber>
    </recommendedName>
    <alternativeName>
        <fullName evidence="4">5'-phosphoribosylglycinamide transformylase</fullName>
    </alternativeName>
    <alternativeName>
        <fullName evidence="4">GAR transformylase</fullName>
        <shortName evidence="4">GART</shortName>
    </alternativeName>
</protein>
<dbReference type="RefSeq" id="WP_149860361.1">
    <property type="nucleotide sequence ID" value="NZ_VUOD01000004.1"/>
</dbReference>
<dbReference type="InterPro" id="IPR004607">
    <property type="entry name" value="GART"/>
</dbReference>
<dbReference type="InterPro" id="IPR036477">
    <property type="entry name" value="Formyl_transf_N_sf"/>
</dbReference>
<evidence type="ECO:0000259" key="5">
    <source>
        <dbReference type="Pfam" id="PF00551"/>
    </source>
</evidence>
<dbReference type="EMBL" id="VUOD01000004">
    <property type="protein sequence ID" value="KAA2284862.1"/>
    <property type="molecule type" value="Genomic_DNA"/>
</dbReference>
<evidence type="ECO:0000256" key="1">
    <source>
        <dbReference type="ARBA" id="ARBA00005054"/>
    </source>
</evidence>
<accession>A0A5B2ZCK4</accession>
<feature type="binding site" evidence="4">
    <location>
        <position position="109"/>
    </location>
    <ligand>
        <name>(6R)-10-formyltetrahydrofolate</name>
        <dbReference type="ChEBI" id="CHEBI:195366"/>
    </ligand>
</feature>
<dbReference type="Pfam" id="PF00551">
    <property type="entry name" value="Formyl_trans_N"/>
    <property type="match status" value="1"/>
</dbReference>
<feature type="binding site" evidence="4">
    <location>
        <begin position="14"/>
        <end position="16"/>
    </location>
    <ligand>
        <name>N(1)-(5-phospho-beta-D-ribosyl)glycinamide</name>
        <dbReference type="ChEBI" id="CHEBI:143788"/>
    </ligand>
</feature>